<reference evidence="3" key="1">
    <citation type="submission" date="2015-08" db="EMBL/GenBank/DDBJ databases">
        <authorList>
            <person name="Babu N.S."/>
            <person name="Beckwith C.J."/>
            <person name="Beseler K.G."/>
            <person name="Brison A."/>
            <person name="Carone J.V."/>
            <person name="Caskin T.P."/>
            <person name="Diamond M."/>
            <person name="Durham M.E."/>
            <person name="Foxe J.M."/>
            <person name="Go M."/>
            <person name="Henderson B.A."/>
            <person name="Jones I.B."/>
            <person name="McGettigan J.A."/>
            <person name="Micheletti S.J."/>
            <person name="Nasrallah M.E."/>
            <person name="Ortiz D."/>
            <person name="Piller C.R."/>
            <person name="Privatt S.R."/>
            <person name="Schneider S.L."/>
            <person name="Sharp S."/>
            <person name="Smith T.C."/>
            <person name="Stanton J.D."/>
            <person name="Ullery H.E."/>
            <person name="Wilson R.J."/>
            <person name="Serrano M.G."/>
            <person name="Buck G."/>
            <person name="Lee V."/>
            <person name="Wang Y."/>
            <person name="Carvalho R."/>
            <person name="Voegtly L."/>
            <person name="Shi R."/>
            <person name="Duckworth R."/>
            <person name="Johnson A."/>
            <person name="Loviza R."/>
            <person name="Walstead R."/>
            <person name="Shah Z."/>
            <person name="Kiflezghi M."/>
            <person name="Wade K."/>
            <person name="Ball S.L."/>
            <person name="Bradley K.W."/>
            <person name="Asai D.J."/>
            <person name="Bowman C.A."/>
            <person name="Russell D.A."/>
            <person name="Pope W.H."/>
            <person name="Jacobs-Sera D."/>
            <person name="Hendrix R.W."/>
            <person name="Hatfull G.F."/>
        </authorList>
    </citation>
    <scope>NUCLEOTIDE SEQUENCE</scope>
</reference>
<dbReference type="AlphaFoldDB" id="A0A2P2C360"/>
<accession>A0A2P2C360</accession>
<dbReference type="EMBL" id="CZKA01000016">
    <property type="protein sequence ID" value="CUR55162.1"/>
    <property type="molecule type" value="Genomic_DNA"/>
</dbReference>
<protein>
    <submittedName>
        <fullName evidence="3">Uncharacterized protein</fullName>
    </submittedName>
</protein>
<name>A0A2P2C360_9ZZZZ</name>
<proteinExistence type="predicted"/>
<evidence type="ECO:0000256" key="1">
    <source>
        <dbReference type="SAM" id="MobiDB-lite"/>
    </source>
</evidence>
<keyword evidence="2" id="KW-1133">Transmembrane helix</keyword>
<evidence type="ECO:0000256" key="2">
    <source>
        <dbReference type="SAM" id="Phobius"/>
    </source>
</evidence>
<feature type="transmembrane region" description="Helical" evidence="2">
    <location>
        <begin position="23"/>
        <end position="47"/>
    </location>
</feature>
<evidence type="ECO:0000313" key="3">
    <source>
        <dbReference type="EMBL" id="CUR55162.1"/>
    </source>
</evidence>
<gene>
    <name evidence="3" type="ORF">NOCA2230082</name>
</gene>
<organism evidence="3">
    <name type="scientific">metagenome</name>
    <dbReference type="NCBI Taxonomy" id="256318"/>
    <lineage>
        <taxon>unclassified sequences</taxon>
        <taxon>metagenomes</taxon>
    </lineage>
</organism>
<keyword evidence="2" id="KW-0812">Transmembrane</keyword>
<sequence length="78" mass="8342">MNSFAMSVLVSLADEGLKDEDITAGWTAFAIFILLGLAVAFLGWSLTRQLRKAQRAKDSGVYGDEPSTTPPSAQQPPS</sequence>
<keyword evidence="2" id="KW-0472">Membrane</keyword>
<feature type="region of interest" description="Disordered" evidence="1">
    <location>
        <begin position="56"/>
        <end position="78"/>
    </location>
</feature>